<dbReference type="PANTHER" id="PTHR43649">
    <property type="entry name" value="ARABINOSE-BINDING PROTEIN-RELATED"/>
    <property type="match status" value="1"/>
</dbReference>
<dbReference type="AlphaFoldDB" id="A0A5C4T1N3"/>
<evidence type="ECO:0000256" key="2">
    <source>
        <dbReference type="SAM" id="SignalP"/>
    </source>
</evidence>
<reference evidence="3 4" key="1">
    <citation type="submission" date="2019-05" db="EMBL/GenBank/DDBJ databases">
        <title>We sequenced the genome of Paenibacillus hemerocallicola KCTC 33185 for further insight into its adaptation and study the phylogeny of Paenibacillus.</title>
        <authorList>
            <person name="Narsing Rao M.P."/>
        </authorList>
    </citation>
    <scope>NUCLEOTIDE SEQUENCE [LARGE SCALE GENOMIC DNA]</scope>
    <source>
        <strain evidence="3 4">KCTC 33185</strain>
    </source>
</reference>
<proteinExistence type="predicted"/>
<evidence type="ECO:0000313" key="3">
    <source>
        <dbReference type="EMBL" id="TNJ62934.1"/>
    </source>
</evidence>
<dbReference type="InterPro" id="IPR006059">
    <property type="entry name" value="SBP"/>
</dbReference>
<evidence type="ECO:0000256" key="1">
    <source>
        <dbReference type="SAM" id="MobiDB-lite"/>
    </source>
</evidence>
<keyword evidence="2" id="KW-0732">Signal</keyword>
<name>A0A5C4T1N3_9BACL</name>
<dbReference type="PROSITE" id="PS51257">
    <property type="entry name" value="PROKAR_LIPOPROTEIN"/>
    <property type="match status" value="1"/>
</dbReference>
<dbReference type="Gene3D" id="3.40.190.10">
    <property type="entry name" value="Periplasmic binding protein-like II"/>
    <property type="match status" value="1"/>
</dbReference>
<evidence type="ECO:0000313" key="4">
    <source>
        <dbReference type="Proteomes" id="UP000307943"/>
    </source>
</evidence>
<sequence>MWNKTFKTVIASGAILSMAALSACGSSGGTKPEGAEGAAAADSGKPAAGGPTTVTLSVMTSNRFLELAKQKFEESHPDIKIEIKETVAAPPSDGKMMTVKAGEKPDPKNLEKFVTTVNTELMSGKASDIIVTDGSFPYKKYADKKLLENIGDLMKQDSTFKRDDYYTNIFDAMVYKNAIYALPAKLSLNWLIGNKPALGGAAIDDAKWTWKDFKSIVEPLTHDANKDGVQDAYALVNTDAAALFSCMVNSGFGQLIDWSGKKFDTQSFTDMLKLSKSMADAKLVTKEGMDRSTVLFNSFSPKQYEDMVLILQAQFDGKGALYNVPGFNDTRGLSFTSDALLSVNAKSSHKKEAWEFIKFMLSEEMQQTRDLGGFAVNKKASLARQEQLKEIGAGNGKMQMKLMNKDGTELKLRTPEQHEIDRIEKALNNVRLYAETDPKVIAIIEQETASYFTGQKSAEDAAKSVQNKINTYLQE</sequence>
<feature type="chain" id="PRO_5039553649" evidence="2">
    <location>
        <begin position="23"/>
        <end position="475"/>
    </location>
</feature>
<dbReference type="Pfam" id="PF01547">
    <property type="entry name" value="SBP_bac_1"/>
    <property type="match status" value="1"/>
</dbReference>
<dbReference type="InterPro" id="IPR050490">
    <property type="entry name" value="Bact_solute-bd_prot1"/>
</dbReference>
<dbReference type="OrthoDB" id="1992988at2"/>
<feature type="region of interest" description="Disordered" evidence="1">
    <location>
        <begin position="26"/>
        <end position="51"/>
    </location>
</feature>
<dbReference type="SUPFAM" id="SSF53850">
    <property type="entry name" value="Periplasmic binding protein-like II"/>
    <property type="match status" value="1"/>
</dbReference>
<accession>A0A5C4T1N3</accession>
<dbReference type="Proteomes" id="UP000307943">
    <property type="component" value="Unassembled WGS sequence"/>
</dbReference>
<dbReference type="RefSeq" id="WP_139605618.1">
    <property type="nucleotide sequence ID" value="NZ_VDCQ01000051.1"/>
</dbReference>
<keyword evidence="4" id="KW-1185">Reference proteome</keyword>
<feature type="signal peptide" evidence="2">
    <location>
        <begin position="1"/>
        <end position="22"/>
    </location>
</feature>
<dbReference type="EMBL" id="VDCQ01000051">
    <property type="protein sequence ID" value="TNJ62934.1"/>
    <property type="molecule type" value="Genomic_DNA"/>
</dbReference>
<gene>
    <name evidence="3" type="ORF">FE784_28325</name>
</gene>
<feature type="compositionally biased region" description="Low complexity" evidence="1">
    <location>
        <begin position="29"/>
        <end position="50"/>
    </location>
</feature>
<comment type="caution">
    <text evidence="3">The sequence shown here is derived from an EMBL/GenBank/DDBJ whole genome shotgun (WGS) entry which is preliminary data.</text>
</comment>
<protein>
    <submittedName>
        <fullName evidence="3">Carbohydrate ABC transporter substrate-binding protein</fullName>
    </submittedName>
</protein>
<organism evidence="3 4">
    <name type="scientific">Paenibacillus hemerocallicola</name>
    <dbReference type="NCBI Taxonomy" id="1172614"/>
    <lineage>
        <taxon>Bacteria</taxon>
        <taxon>Bacillati</taxon>
        <taxon>Bacillota</taxon>
        <taxon>Bacilli</taxon>
        <taxon>Bacillales</taxon>
        <taxon>Paenibacillaceae</taxon>
        <taxon>Paenibacillus</taxon>
    </lineage>
</organism>
<dbReference type="PANTHER" id="PTHR43649:SF12">
    <property type="entry name" value="DIACETYLCHITOBIOSE BINDING PROTEIN DASA"/>
    <property type="match status" value="1"/>
</dbReference>